<dbReference type="OrthoDB" id="428263at2"/>
<feature type="transmembrane region" description="Helical" evidence="1">
    <location>
        <begin position="56"/>
        <end position="79"/>
    </location>
</feature>
<keyword evidence="1" id="KW-1133">Transmembrane helix</keyword>
<name>A0A3A9YTB4_9ACTN</name>
<keyword evidence="1" id="KW-0812">Transmembrane</keyword>
<accession>A0A3A9YTB4</accession>
<protein>
    <submittedName>
        <fullName evidence="2">DUF1772 domain-containing protein</fullName>
    </submittedName>
</protein>
<evidence type="ECO:0000313" key="2">
    <source>
        <dbReference type="EMBL" id="RKN38516.1"/>
    </source>
</evidence>
<keyword evidence="1" id="KW-0472">Membrane</keyword>
<dbReference type="EMBL" id="RBAL01000017">
    <property type="protein sequence ID" value="RKN38516.1"/>
    <property type="molecule type" value="Genomic_DNA"/>
</dbReference>
<proteinExistence type="predicted"/>
<reference evidence="2 3" key="1">
    <citation type="journal article" date="2014" name="Int. J. Syst. Evol. Microbiol.">
        <title>Streptomyces hoynatensis sp. nov., isolated from deep marine sediment.</title>
        <authorList>
            <person name="Veyisoglu A."/>
            <person name="Sahin N."/>
        </authorList>
    </citation>
    <scope>NUCLEOTIDE SEQUENCE [LARGE SCALE GENOMIC DNA]</scope>
    <source>
        <strain evidence="2 3">KCTC 29097</strain>
    </source>
</reference>
<evidence type="ECO:0000313" key="3">
    <source>
        <dbReference type="Proteomes" id="UP000272474"/>
    </source>
</evidence>
<sequence length="165" mass="16696">MTFLAVLAAAATLLTSAAMTGVFFSFSTSVMPGLDALEPGGSVRAMQSMNEKILNPLFLTAFTAAPLAAVAAGVLLLLLGHGAAGLLFLAAAAVYLLGVLLPTAAVNVPMNEALAALAPPDAVGAWAGYRGRWTRWNSLRAACGAATVLLAGLGLYLWGRATAHG</sequence>
<dbReference type="Proteomes" id="UP000272474">
    <property type="component" value="Unassembled WGS sequence"/>
</dbReference>
<dbReference type="AlphaFoldDB" id="A0A3A9YTB4"/>
<evidence type="ECO:0000256" key="1">
    <source>
        <dbReference type="SAM" id="Phobius"/>
    </source>
</evidence>
<gene>
    <name evidence="2" type="ORF">D7294_23865</name>
</gene>
<comment type="caution">
    <text evidence="2">The sequence shown here is derived from an EMBL/GenBank/DDBJ whole genome shotgun (WGS) entry which is preliminary data.</text>
</comment>
<organism evidence="2 3">
    <name type="scientific">Streptomyces hoynatensis</name>
    <dbReference type="NCBI Taxonomy" id="1141874"/>
    <lineage>
        <taxon>Bacteria</taxon>
        <taxon>Bacillati</taxon>
        <taxon>Actinomycetota</taxon>
        <taxon>Actinomycetes</taxon>
        <taxon>Kitasatosporales</taxon>
        <taxon>Streptomycetaceae</taxon>
        <taxon>Streptomyces</taxon>
    </lineage>
</organism>
<dbReference type="Pfam" id="PF08592">
    <property type="entry name" value="Anthrone_oxy"/>
    <property type="match status" value="1"/>
</dbReference>
<keyword evidence="3" id="KW-1185">Reference proteome</keyword>
<feature type="transmembrane region" description="Helical" evidence="1">
    <location>
        <begin position="86"/>
        <end position="105"/>
    </location>
</feature>
<dbReference type="RefSeq" id="WP_120683147.1">
    <property type="nucleotide sequence ID" value="NZ_RBAL01000017.1"/>
</dbReference>
<feature type="transmembrane region" description="Helical" evidence="1">
    <location>
        <begin position="139"/>
        <end position="159"/>
    </location>
</feature>
<dbReference type="InterPro" id="IPR013901">
    <property type="entry name" value="Anthrone_oxy"/>
</dbReference>